<dbReference type="EMBL" id="FOGT01000003">
    <property type="protein sequence ID" value="SER74143.1"/>
    <property type="molecule type" value="Genomic_DNA"/>
</dbReference>
<dbReference type="OrthoDB" id="2943863at2"/>
<proteinExistence type="predicted"/>
<gene>
    <name evidence="1" type="ORF">SAMN05518684_103246</name>
</gene>
<protein>
    <submittedName>
        <fullName evidence="1">Uncharacterized protein</fullName>
    </submittedName>
</protein>
<accession>A0A1H9RPU8</accession>
<dbReference type="Proteomes" id="UP000198571">
    <property type="component" value="Unassembled WGS sequence"/>
</dbReference>
<reference evidence="2" key="1">
    <citation type="submission" date="2016-10" db="EMBL/GenBank/DDBJ databases">
        <authorList>
            <person name="Varghese N."/>
            <person name="Submissions S."/>
        </authorList>
    </citation>
    <scope>NUCLEOTIDE SEQUENCE [LARGE SCALE GENOMIC DNA]</scope>
    <source>
        <strain evidence="2">S9</strain>
    </source>
</reference>
<evidence type="ECO:0000313" key="1">
    <source>
        <dbReference type="EMBL" id="SER74143.1"/>
    </source>
</evidence>
<organism evidence="1 2">
    <name type="scientific">Salipaludibacillus aurantiacus</name>
    <dbReference type="NCBI Taxonomy" id="1601833"/>
    <lineage>
        <taxon>Bacteria</taxon>
        <taxon>Bacillati</taxon>
        <taxon>Bacillota</taxon>
        <taxon>Bacilli</taxon>
        <taxon>Bacillales</taxon>
        <taxon>Bacillaceae</taxon>
    </lineage>
</organism>
<evidence type="ECO:0000313" key="2">
    <source>
        <dbReference type="Proteomes" id="UP000198571"/>
    </source>
</evidence>
<dbReference type="AlphaFoldDB" id="A0A1H9RPU8"/>
<dbReference type="RefSeq" id="WP_093048532.1">
    <property type="nucleotide sequence ID" value="NZ_FOGT01000003.1"/>
</dbReference>
<dbReference type="STRING" id="1601833.SAMN05518684_103246"/>
<sequence>MNAQEMKKLCENHKHRYVLVTTKDGHQFDAIIESIDNENVSFAVPMGGEMHTGASHGEEGFRYGYEGGFEGDYEGGQTRQFFPGYQTYGFPYTPYPSFPPYGYYSPFYYRPRRFQRLILPLAALTALSVLPYF</sequence>
<name>A0A1H9RPU8_9BACI</name>
<keyword evidence="2" id="KW-1185">Reference proteome</keyword>